<evidence type="ECO:0000313" key="2">
    <source>
        <dbReference type="Proteomes" id="UP000290819"/>
    </source>
</evidence>
<dbReference type="EMBL" id="MZXW01000016">
    <property type="protein sequence ID" value="RXT48761.1"/>
    <property type="molecule type" value="Genomic_DNA"/>
</dbReference>
<keyword evidence="2" id="KW-1185">Reference proteome</keyword>
<protein>
    <submittedName>
        <fullName evidence="1">Uncharacterized protein</fullName>
    </submittedName>
</protein>
<comment type="caution">
    <text evidence="1">The sequence shown here is derived from an EMBL/GenBank/DDBJ whole genome shotgun (WGS) entry which is preliminary data.</text>
</comment>
<name>A0A4Q1V9W0_9BRAD</name>
<dbReference type="Proteomes" id="UP000290819">
    <property type="component" value="Unassembled WGS sequence"/>
</dbReference>
<sequence>MNGEVFTMNPTEADTFMAKLEAGNSLRMLTGGTGESSICSVDAFRKHCELNPEWGANALALAKANSKSRIQDGIVRRTTDRAACNQGHPLSPEVIARMQAERRYDHRWCEACARRWQGVGRYFAEEADVIAPPANVERLTLSGGSRVLSADDIALVESWLIKGASLRRLLGAWDAIRFRLALKNNPDLESRLRPIIERNAKIAVVVGSRKRRISHCKYGHELTIENTGIKPSNGSRFCLACNRTFAGAPVTPQMLDNVERGLLTGMSVGDLTTPRDGKRPTITYAQWRTVRRTRPDINERFMRALRNPATIRSFTSGNTIARLPGLMLATPVDFVRSDVPLYVPQEGDYEWLYSLTPRYLQRSARDEIVGDLFLELAERRVDRDGVPACAKRLVAAFNKENPMKAYGDIRAPLPLDAPAYLDGTLSRVEIVSEGLWT</sequence>
<accession>A0A4Q1V9W0</accession>
<reference evidence="1 2" key="1">
    <citation type="submission" date="2017-03" db="EMBL/GenBank/DDBJ databases">
        <authorList>
            <person name="Safronova V.I."/>
            <person name="Sazanova A.L."/>
            <person name="Chirak E.R."/>
        </authorList>
    </citation>
    <scope>NUCLEOTIDE SEQUENCE [LARGE SCALE GENOMIC DNA]</scope>
    <source>
        <strain evidence="1 2">Opo-243</strain>
    </source>
</reference>
<dbReference type="AlphaFoldDB" id="A0A4Q1V9W0"/>
<proteinExistence type="predicted"/>
<gene>
    <name evidence="1" type="ORF">B5V03_12725</name>
</gene>
<organism evidence="1 2">
    <name type="scientific">Bradyrhizobium betae</name>
    <dbReference type="NCBI Taxonomy" id="244734"/>
    <lineage>
        <taxon>Bacteria</taxon>
        <taxon>Pseudomonadati</taxon>
        <taxon>Pseudomonadota</taxon>
        <taxon>Alphaproteobacteria</taxon>
        <taxon>Hyphomicrobiales</taxon>
        <taxon>Nitrobacteraceae</taxon>
        <taxon>Bradyrhizobium</taxon>
    </lineage>
</organism>
<evidence type="ECO:0000313" key="1">
    <source>
        <dbReference type="EMBL" id="RXT48761.1"/>
    </source>
</evidence>